<evidence type="ECO:0000259" key="11">
    <source>
        <dbReference type="Pfam" id="PF05572"/>
    </source>
</evidence>
<evidence type="ECO:0000256" key="4">
    <source>
        <dbReference type="ARBA" id="ARBA00022729"/>
    </source>
</evidence>
<organism evidence="12 13">
    <name type="scientific">Actinokineospora iranica</name>
    <dbReference type="NCBI Taxonomy" id="1271860"/>
    <lineage>
        <taxon>Bacteria</taxon>
        <taxon>Bacillati</taxon>
        <taxon>Actinomycetota</taxon>
        <taxon>Actinomycetes</taxon>
        <taxon>Pseudonocardiales</taxon>
        <taxon>Pseudonocardiaceae</taxon>
        <taxon>Actinokineospora</taxon>
    </lineage>
</organism>
<evidence type="ECO:0000256" key="7">
    <source>
        <dbReference type="ARBA" id="ARBA00023049"/>
    </source>
</evidence>
<keyword evidence="5" id="KW-0378">Hydrolase</keyword>
<comment type="similarity">
    <text evidence="1">Belongs to the peptidase M43B family.</text>
</comment>
<dbReference type="EMBL" id="FMZZ01000001">
    <property type="protein sequence ID" value="SDC24341.1"/>
    <property type="molecule type" value="Genomic_DNA"/>
</dbReference>
<dbReference type="GO" id="GO:0006508">
    <property type="term" value="P:proteolysis"/>
    <property type="evidence" value="ECO:0007669"/>
    <property type="project" value="UniProtKB-KW"/>
</dbReference>
<keyword evidence="2" id="KW-0645">Protease</keyword>
<dbReference type="PANTHER" id="PTHR47466:SF1">
    <property type="entry name" value="METALLOPROTEASE MEP1 (AFU_ORTHOLOGUE AFUA_1G07730)-RELATED"/>
    <property type="match status" value="1"/>
</dbReference>
<evidence type="ECO:0000256" key="8">
    <source>
        <dbReference type="ARBA" id="ARBA00023157"/>
    </source>
</evidence>
<proteinExistence type="inferred from homology"/>
<dbReference type="GO" id="GO:0008237">
    <property type="term" value="F:metallopeptidase activity"/>
    <property type="evidence" value="ECO:0007669"/>
    <property type="project" value="UniProtKB-KW"/>
</dbReference>
<dbReference type="Gene3D" id="3.40.390.10">
    <property type="entry name" value="Collagenase (Catalytic Domain)"/>
    <property type="match status" value="1"/>
</dbReference>
<dbReference type="AlphaFoldDB" id="A0A1G6K0G3"/>
<evidence type="ECO:0000313" key="13">
    <source>
        <dbReference type="Proteomes" id="UP000199501"/>
    </source>
</evidence>
<dbReference type="GO" id="GO:0046872">
    <property type="term" value="F:metal ion binding"/>
    <property type="evidence" value="ECO:0007669"/>
    <property type="project" value="UniProtKB-KW"/>
</dbReference>
<feature type="compositionally biased region" description="Low complexity" evidence="9">
    <location>
        <begin position="29"/>
        <end position="45"/>
    </location>
</feature>
<dbReference type="RefSeq" id="WP_091447966.1">
    <property type="nucleotide sequence ID" value="NZ_FMZZ01000001.1"/>
</dbReference>
<keyword evidence="6" id="KW-0862">Zinc</keyword>
<feature type="domain" description="Peptidase M43 pregnancy-associated plasma-A" evidence="11">
    <location>
        <begin position="197"/>
        <end position="311"/>
    </location>
</feature>
<evidence type="ECO:0000256" key="9">
    <source>
        <dbReference type="SAM" id="MobiDB-lite"/>
    </source>
</evidence>
<keyword evidence="13" id="KW-1185">Reference proteome</keyword>
<dbReference type="InterPro" id="IPR024079">
    <property type="entry name" value="MetalloPept_cat_dom_sf"/>
</dbReference>
<accession>A0A1G6K0G3</accession>
<dbReference type="InterPro" id="IPR008754">
    <property type="entry name" value="Peptidase_M43"/>
</dbReference>
<evidence type="ECO:0000256" key="1">
    <source>
        <dbReference type="ARBA" id="ARBA00008721"/>
    </source>
</evidence>
<dbReference type="STRING" id="1271860.SAMN05216174_101644"/>
<dbReference type="PANTHER" id="PTHR47466">
    <property type="match status" value="1"/>
</dbReference>
<dbReference type="SUPFAM" id="SSF55486">
    <property type="entry name" value="Metalloproteases ('zincins'), catalytic domain"/>
    <property type="match status" value="1"/>
</dbReference>
<protein>
    <submittedName>
        <fullName evidence="12">Pregnancy-associated plasma protein-A</fullName>
    </submittedName>
</protein>
<keyword evidence="4 10" id="KW-0732">Signal</keyword>
<evidence type="ECO:0000313" key="12">
    <source>
        <dbReference type="EMBL" id="SDC24341.1"/>
    </source>
</evidence>
<dbReference type="Proteomes" id="UP000199501">
    <property type="component" value="Unassembled WGS sequence"/>
</dbReference>
<keyword evidence="8" id="KW-1015">Disulfide bond</keyword>
<evidence type="ECO:0000256" key="5">
    <source>
        <dbReference type="ARBA" id="ARBA00022801"/>
    </source>
</evidence>
<evidence type="ECO:0000256" key="3">
    <source>
        <dbReference type="ARBA" id="ARBA00022723"/>
    </source>
</evidence>
<dbReference type="Pfam" id="PF05572">
    <property type="entry name" value="Peptidase_M43"/>
    <property type="match status" value="1"/>
</dbReference>
<feature type="signal peptide" evidence="10">
    <location>
        <begin position="1"/>
        <end position="31"/>
    </location>
</feature>
<reference evidence="13" key="1">
    <citation type="submission" date="2016-10" db="EMBL/GenBank/DDBJ databases">
        <authorList>
            <person name="Varghese N."/>
            <person name="Submissions S."/>
        </authorList>
    </citation>
    <scope>NUCLEOTIDE SEQUENCE [LARGE SCALE GENOMIC DNA]</scope>
    <source>
        <strain evidence="13">IBRC-M 10403</strain>
    </source>
</reference>
<evidence type="ECO:0000256" key="10">
    <source>
        <dbReference type="SAM" id="SignalP"/>
    </source>
</evidence>
<evidence type="ECO:0000256" key="2">
    <source>
        <dbReference type="ARBA" id="ARBA00022670"/>
    </source>
</evidence>
<keyword evidence="7" id="KW-0482">Metalloprotease</keyword>
<feature type="region of interest" description="Disordered" evidence="9">
    <location>
        <begin position="29"/>
        <end position="75"/>
    </location>
</feature>
<name>A0A1G6K0G3_9PSEU</name>
<sequence>MGRTPSTLRTAGATTLAAAALALAPLATSTAASPSPDSANATAAAECLTPPGNQNAAAKGTRAPDHEPMSAEDVDRVEARTGKLLAQKRTQGYFVPQGALASATIPVYVHVMMSASGAGDVSNAQIAEQISVLNKNFDGKESPHAADTGFTFRLAGIDRFRNDEWHKDRHSTSYRALTRKGGMNALNIWLVDFDYLGIATFPWSGNPFIDGVRVHWNSLPGGGIANYNLGETATHEVGHWLGLYHTFQGGCTTKNDQVADTPAQSSPTNGCPEGRDSCTLPGIDPIHNYMDYSFDSCYNQFTDGQSRRMSDMWVAYRA</sequence>
<dbReference type="OrthoDB" id="6278496at2"/>
<gene>
    <name evidence="12" type="ORF">SAMN05216174_101644</name>
</gene>
<feature type="chain" id="PRO_5011780832" evidence="10">
    <location>
        <begin position="32"/>
        <end position="318"/>
    </location>
</feature>
<keyword evidence="3" id="KW-0479">Metal-binding</keyword>
<evidence type="ECO:0000256" key="6">
    <source>
        <dbReference type="ARBA" id="ARBA00022833"/>
    </source>
</evidence>
<dbReference type="CDD" id="cd04275">
    <property type="entry name" value="ZnMc_pappalysin_like"/>
    <property type="match status" value="1"/>
</dbReference>
<feature type="compositionally biased region" description="Basic and acidic residues" evidence="9">
    <location>
        <begin position="62"/>
        <end position="75"/>
    </location>
</feature>